<dbReference type="AlphaFoldDB" id="A0A928GIJ3"/>
<dbReference type="Pfam" id="PF13189">
    <property type="entry name" value="Cytidylate_kin2"/>
    <property type="match status" value="1"/>
</dbReference>
<accession>A0A928GIJ3</accession>
<dbReference type="InterPro" id="IPR027417">
    <property type="entry name" value="P-loop_NTPase"/>
</dbReference>
<dbReference type="GO" id="GO:0016301">
    <property type="term" value="F:kinase activity"/>
    <property type="evidence" value="ECO:0007669"/>
    <property type="project" value="UniProtKB-KW"/>
</dbReference>
<dbReference type="EMBL" id="SUYD01000006">
    <property type="protein sequence ID" value="MBE6266075.1"/>
    <property type="molecule type" value="Genomic_DNA"/>
</dbReference>
<keyword evidence="1" id="KW-0418">Kinase</keyword>
<reference evidence="1" key="1">
    <citation type="submission" date="2019-04" db="EMBL/GenBank/DDBJ databases">
        <title>Evolution of Biomass-Degrading Anaerobic Consortia Revealed by Metagenomics.</title>
        <authorList>
            <person name="Peng X."/>
        </authorList>
    </citation>
    <scope>NUCLEOTIDE SEQUENCE</scope>
    <source>
        <strain evidence="1">SIG141</strain>
    </source>
</reference>
<name>A0A928GIJ3_XYLRU</name>
<keyword evidence="1" id="KW-0808">Transferase</keyword>
<evidence type="ECO:0000313" key="2">
    <source>
        <dbReference type="Proteomes" id="UP000763088"/>
    </source>
</evidence>
<gene>
    <name evidence="1" type="ORF">E7102_06365</name>
</gene>
<sequence length="211" mass="24300">MDRNQKFVITINRELGSGGRTVGRLLAEKLGVEFFDKAHVRAIEEKFNLSIDEIERLKGKKESWWADFMRVGSIGHGLSYTPYERWKDGPQEPTTENVYKAEKEILLGIAEEESCVIAGRLGFSVFKNHPNHFSIFIQASMPYRLERVMRKQGLSEADAKKVIEKVDKMREEYVKKFSGTTRYDTRNYNLVISMDGKTEEQVVDIILNTIG</sequence>
<dbReference type="SUPFAM" id="SSF52540">
    <property type="entry name" value="P-loop containing nucleoside triphosphate hydrolases"/>
    <property type="match status" value="1"/>
</dbReference>
<evidence type="ECO:0000313" key="1">
    <source>
        <dbReference type="EMBL" id="MBE6266075.1"/>
    </source>
</evidence>
<organism evidence="1 2">
    <name type="scientific">Xylanibacter ruminicola</name>
    <name type="common">Prevotella ruminicola</name>
    <dbReference type="NCBI Taxonomy" id="839"/>
    <lineage>
        <taxon>Bacteria</taxon>
        <taxon>Pseudomonadati</taxon>
        <taxon>Bacteroidota</taxon>
        <taxon>Bacteroidia</taxon>
        <taxon>Bacteroidales</taxon>
        <taxon>Prevotellaceae</taxon>
        <taxon>Xylanibacter</taxon>
    </lineage>
</organism>
<proteinExistence type="predicted"/>
<dbReference type="Gene3D" id="3.40.50.300">
    <property type="entry name" value="P-loop containing nucleotide triphosphate hydrolases"/>
    <property type="match status" value="1"/>
</dbReference>
<dbReference type="Proteomes" id="UP000763088">
    <property type="component" value="Unassembled WGS sequence"/>
</dbReference>
<protein>
    <submittedName>
        <fullName evidence="1">Cytidylate kinase-like family protein</fullName>
    </submittedName>
</protein>
<comment type="caution">
    <text evidence="1">The sequence shown here is derived from an EMBL/GenBank/DDBJ whole genome shotgun (WGS) entry which is preliminary data.</text>
</comment>